<dbReference type="EMBL" id="KN847553">
    <property type="protein sequence ID" value="KIW01663.1"/>
    <property type="molecule type" value="Genomic_DNA"/>
</dbReference>
<dbReference type="VEuPathDB" id="FungiDB:PV09_06847"/>
<dbReference type="RefSeq" id="XP_016211532.1">
    <property type="nucleotide sequence ID" value="XM_016360546.1"/>
</dbReference>
<dbReference type="GeneID" id="27314820"/>
<keyword evidence="2" id="KW-1185">Reference proteome</keyword>
<dbReference type="InParanoid" id="A0A0D2A4F2"/>
<gene>
    <name evidence="1" type="ORF">PV09_06847</name>
</gene>
<dbReference type="Proteomes" id="UP000053259">
    <property type="component" value="Unassembled WGS sequence"/>
</dbReference>
<evidence type="ECO:0000313" key="2">
    <source>
        <dbReference type="Proteomes" id="UP000053259"/>
    </source>
</evidence>
<accession>A0A0D2A4F2</accession>
<sequence>MTSYRSLQCDPFTITSPARETIRCQGKMRGMRFPRGLLDTTLSAAPEKHATCTLEATLGANSAPLVIQLARAQMVYKVWSLARFSARSSDRASCYFSSILKVYITSSLSSTCASPQSRLLPHSLPSHQLRTCPPCQPVVPPASVTALLALAAIRLTLLVSASHRLGSTACHAAFRKSATLPTKPASLNLPSRSALRLA</sequence>
<proteinExistence type="predicted"/>
<protein>
    <submittedName>
        <fullName evidence="1">Uncharacterized protein</fullName>
    </submittedName>
</protein>
<dbReference type="AlphaFoldDB" id="A0A0D2A4F2"/>
<name>A0A0D2A4F2_9PEZI</name>
<dbReference type="HOGENOM" id="CLU_1379086_0_0_1"/>
<evidence type="ECO:0000313" key="1">
    <source>
        <dbReference type="EMBL" id="KIW01663.1"/>
    </source>
</evidence>
<reference evidence="1 2" key="1">
    <citation type="submission" date="2015-01" db="EMBL/GenBank/DDBJ databases">
        <title>The Genome Sequence of Ochroconis gallopava CBS43764.</title>
        <authorList>
            <consortium name="The Broad Institute Genomics Platform"/>
            <person name="Cuomo C."/>
            <person name="de Hoog S."/>
            <person name="Gorbushina A."/>
            <person name="Stielow B."/>
            <person name="Teixiera M."/>
            <person name="Abouelleil A."/>
            <person name="Chapman S.B."/>
            <person name="Priest M."/>
            <person name="Young S.K."/>
            <person name="Wortman J."/>
            <person name="Nusbaum C."/>
            <person name="Birren B."/>
        </authorList>
    </citation>
    <scope>NUCLEOTIDE SEQUENCE [LARGE SCALE GENOMIC DNA]</scope>
    <source>
        <strain evidence="1 2">CBS 43764</strain>
    </source>
</reference>
<organism evidence="1 2">
    <name type="scientific">Verruconis gallopava</name>
    <dbReference type="NCBI Taxonomy" id="253628"/>
    <lineage>
        <taxon>Eukaryota</taxon>
        <taxon>Fungi</taxon>
        <taxon>Dikarya</taxon>
        <taxon>Ascomycota</taxon>
        <taxon>Pezizomycotina</taxon>
        <taxon>Dothideomycetes</taxon>
        <taxon>Pleosporomycetidae</taxon>
        <taxon>Venturiales</taxon>
        <taxon>Sympoventuriaceae</taxon>
        <taxon>Verruconis</taxon>
    </lineage>
</organism>